<dbReference type="InterPro" id="IPR003593">
    <property type="entry name" value="AAA+_ATPase"/>
</dbReference>
<dbReference type="EMBL" id="JBDXMI010000007">
    <property type="protein sequence ID" value="MEO9387072.1"/>
    <property type="molecule type" value="Genomic_DNA"/>
</dbReference>
<accession>A0ABV0J243</accession>
<sequence length="242" mass="27159">MSELMNLKIDERFLTRVYRSERVVEIAEAFGIGLDEKEFVVYDGLDLPVKKGDVIYITGQSGGGKSVLLRNLAKQFSAMPGERVVNLDQIELDDSAALIDLIGSDTTDALRLLNAVGITDAFVYLRKPSELSDGQRYRFRMAKAIETGATVWCCDEFLAILDRTSAKIIAYSLQKVARRHGATLIVATTHTDLTRDLGPDLVVNKRFREKVLVERIEEAAARCAERTVTREELQSWIEEFTP</sequence>
<organism evidence="5 6">
    <name type="scientific">Chromobacterium phragmitis</name>
    <dbReference type="NCBI Taxonomy" id="2202141"/>
    <lineage>
        <taxon>Bacteria</taxon>
        <taxon>Pseudomonadati</taxon>
        <taxon>Pseudomonadota</taxon>
        <taxon>Betaproteobacteria</taxon>
        <taxon>Neisseriales</taxon>
        <taxon>Chromobacteriaceae</taxon>
        <taxon>Chromobacterium</taxon>
    </lineage>
</organism>
<evidence type="ECO:0000256" key="3">
    <source>
        <dbReference type="ARBA" id="ARBA00022840"/>
    </source>
</evidence>
<name>A0ABV0J243_9NEIS</name>
<dbReference type="SMART" id="SM00382">
    <property type="entry name" value="AAA"/>
    <property type="match status" value="1"/>
</dbReference>
<evidence type="ECO:0000256" key="2">
    <source>
        <dbReference type="ARBA" id="ARBA00022741"/>
    </source>
</evidence>
<dbReference type="InterPro" id="IPR003439">
    <property type="entry name" value="ABC_transporter-like_ATP-bd"/>
</dbReference>
<keyword evidence="3" id="KW-0067">ATP-binding</keyword>
<evidence type="ECO:0000256" key="1">
    <source>
        <dbReference type="ARBA" id="ARBA00022475"/>
    </source>
</evidence>
<feature type="domain" description="ABC transporter" evidence="4">
    <location>
        <begin position="21"/>
        <end position="241"/>
    </location>
</feature>
<keyword evidence="1" id="KW-1003">Cell membrane</keyword>
<dbReference type="PROSITE" id="PS50893">
    <property type="entry name" value="ABC_TRANSPORTER_2"/>
    <property type="match status" value="1"/>
</dbReference>
<dbReference type="InterPro" id="IPR027417">
    <property type="entry name" value="P-loop_NTPase"/>
</dbReference>
<dbReference type="Proteomes" id="UP001462502">
    <property type="component" value="Unassembled WGS sequence"/>
</dbReference>
<dbReference type="Gene3D" id="3.40.50.300">
    <property type="entry name" value="P-loop containing nucleotide triphosphate hydrolases"/>
    <property type="match status" value="1"/>
</dbReference>
<protein>
    <recommendedName>
        <fullName evidence="4">ABC transporter domain-containing protein</fullName>
    </recommendedName>
</protein>
<keyword evidence="2" id="KW-0547">Nucleotide-binding</keyword>
<reference evidence="5 6" key="1">
    <citation type="submission" date="2024-05" db="EMBL/GenBank/DDBJ databases">
        <authorList>
            <person name="De Oliveira J.P."/>
            <person name="Noriler S.A."/>
            <person name="De Oliveira A.G."/>
            <person name="Sipoli D.S."/>
        </authorList>
    </citation>
    <scope>NUCLEOTIDE SEQUENCE [LARGE SCALE GENOMIC DNA]</scope>
    <source>
        <strain evidence="5 6">LABIM192</strain>
    </source>
</reference>
<evidence type="ECO:0000259" key="4">
    <source>
        <dbReference type="PROSITE" id="PS50893"/>
    </source>
</evidence>
<gene>
    <name evidence="5" type="ORF">ABI908_23545</name>
</gene>
<proteinExistence type="predicted"/>
<comment type="caution">
    <text evidence="5">The sequence shown here is derived from an EMBL/GenBank/DDBJ whole genome shotgun (WGS) entry which is preliminary data.</text>
</comment>
<evidence type="ECO:0000313" key="5">
    <source>
        <dbReference type="EMBL" id="MEO9387072.1"/>
    </source>
</evidence>
<evidence type="ECO:0000313" key="6">
    <source>
        <dbReference type="Proteomes" id="UP001462502"/>
    </source>
</evidence>
<dbReference type="InterPro" id="IPR015854">
    <property type="entry name" value="ABC_transpr_LolD-like"/>
</dbReference>
<keyword evidence="6" id="KW-1185">Reference proteome</keyword>
<dbReference type="PANTHER" id="PTHR24220">
    <property type="entry name" value="IMPORT ATP-BINDING PROTEIN"/>
    <property type="match status" value="1"/>
</dbReference>
<dbReference type="RefSeq" id="WP_347938043.1">
    <property type="nucleotide sequence ID" value="NZ_JBDXMI010000007.1"/>
</dbReference>
<keyword evidence="1" id="KW-0472">Membrane</keyword>
<dbReference type="Pfam" id="PF00005">
    <property type="entry name" value="ABC_tran"/>
    <property type="match status" value="1"/>
</dbReference>
<dbReference type="SUPFAM" id="SSF52540">
    <property type="entry name" value="P-loop containing nucleoside triphosphate hydrolases"/>
    <property type="match status" value="1"/>
</dbReference>